<dbReference type="GO" id="GO:0005840">
    <property type="term" value="C:ribosome"/>
    <property type="evidence" value="ECO:0007669"/>
    <property type="project" value="UniProtKB-KW"/>
</dbReference>
<dbReference type="Proteomes" id="UP000015354">
    <property type="component" value="Unassembled WGS sequence"/>
</dbReference>
<dbReference type="SUPFAM" id="SSF50978">
    <property type="entry name" value="WD40 repeat-like"/>
    <property type="match status" value="1"/>
</dbReference>
<feature type="region of interest" description="Disordered" evidence="6">
    <location>
        <begin position="411"/>
        <end position="436"/>
    </location>
</feature>
<dbReference type="PANTHER" id="PTHR32215:SF0">
    <property type="entry name" value="CILIA- AND FLAGELLA-ASSOCIATED PROTEIN 57"/>
    <property type="match status" value="1"/>
</dbReference>
<dbReference type="Gene3D" id="2.130.10.10">
    <property type="entry name" value="YVTN repeat-like/Quinoprotein amine dehydrogenase"/>
    <property type="match status" value="3"/>
</dbReference>
<evidence type="ECO:0000256" key="5">
    <source>
        <dbReference type="SAM" id="Coils"/>
    </source>
</evidence>
<evidence type="ECO:0000256" key="6">
    <source>
        <dbReference type="SAM" id="MobiDB-lite"/>
    </source>
</evidence>
<dbReference type="PANTHER" id="PTHR32215">
    <property type="entry name" value="CILIA- AND FLAGELLA-ASSOCIATED PROTEIN 57"/>
    <property type="match status" value="1"/>
</dbReference>
<keyword evidence="2" id="KW-0677">Repeat</keyword>
<dbReference type="InterPro" id="IPR001680">
    <property type="entry name" value="WD40_rpt"/>
</dbReference>
<keyword evidence="1 4" id="KW-0853">WD repeat</keyword>
<dbReference type="OrthoDB" id="10251741at2759"/>
<keyword evidence="3" id="KW-0689">Ribosomal protein</keyword>
<dbReference type="EMBL" id="ATMH01008963">
    <property type="protein sequence ID" value="EPY20510.1"/>
    <property type="molecule type" value="Genomic_DNA"/>
</dbReference>
<evidence type="ECO:0000256" key="2">
    <source>
        <dbReference type="ARBA" id="ARBA00022737"/>
    </source>
</evidence>
<dbReference type="InterPro" id="IPR019775">
    <property type="entry name" value="WD40_repeat_CS"/>
</dbReference>
<evidence type="ECO:0000313" key="7">
    <source>
        <dbReference type="EMBL" id="EPY20510.1"/>
    </source>
</evidence>
<dbReference type="InterPro" id="IPR052993">
    <property type="entry name" value="CFA-57"/>
</dbReference>
<dbReference type="SMART" id="SM00320">
    <property type="entry name" value="WD40"/>
    <property type="match status" value="5"/>
</dbReference>
<dbReference type="Pfam" id="PF00400">
    <property type="entry name" value="WD40"/>
    <property type="match status" value="2"/>
</dbReference>
<feature type="coiled-coil region" evidence="5">
    <location>
        <begin position="613"/>
        <end position="668"/>
    </location>
</feature>
<dbReference type="InterPro" id="IPR036322">
    <property type="entry name" value="WD40_repeat_dom_sf"/>
</dbReference>
<evidence type="ECO:0000256" key="4">
    <source>
        <dbReference type="PROSITE-ProRule" id="PRU00221"/>
    </source>
</evidence>
<evidence type="ECO:0000313" key="8">
    <source>
        <dbReference type="Proteomes" id="UP000015354"/>
    </source>
</evidence>
<dbReference type="PROSITE" id="PS50082">
    <property type="entry name" value="WD_REPEATS_2"/>
    <property type="match status" value="2"/>
</dbReference>
<protein>
    <submittedName>
        <fullName evidence="7">WD repeat domain 65</fullName>
    </submittedName>
</protein>
<comment type="caution">
    <text evidence="7">The sequence shown here is derived from an EMBL/GenBank/DDBJ whole genome shotgun (WGS) entry which is preliminary data.</text>
</comment>
<dbReference type="PROSITE" id="PS00678">
    <property type="entry name" value="WD_REPEATS_1"/>
    <property type="match status" value="2"/>
</dbReference>
<sequence>MMLASALPHGVVSLAVDQLEHVLVAVTISGKLFSTPFQNEWFTADVATTRLTAPVFTPICQSFHSGSIRGMACSVRKPYLMTSSSDHSVRLWNTQTKRLELCKYYKQLPGALALHPSGLMAVVSFPDKVHVKSILWDALQDRKIISFRNTSDVKFSSGGQHFAVSHGNVVDVFDSATLENVGQLRGHPQRVRDFQWCASSPYPTDDRLITCSPDGMIMDWNSSDLRKETEHSDKRYQYTCVTSDDKTVWAVGVPTSAAATEQQFKVTLRELERHNMGVIGGASEDFHFKDTTLTCLQVAAHQRLLFAGGEDGTLKFMTFPLQSSVQEPPLTAHGLAITKVVLSFDETTLFTASADGTIIVWDVLSEDGGRRAAAPAAGTSDEVLVTQHELDDTLTEMDALQQQLERLKTDIEGDEKRKNHEQRTRMREKEEEFKSNAAAREEQYAAMFNTKTTQERSFVAIKLEKEADAARELEVLERHCQADVEELEATCTRLQDTLDTNETQHAKSLEELERRLQQQLEEEEAHFQDVLAQKREALAKLHRQADRSRQANQEALHQLELDTDAEAQEVTTQNTGGLRVLRERYLHMKGEGAIMRKNAARTEKEIEVRAGELQLLDRAKAALSSQLSELSLQLTQLHQDIDGRDSTIGEREKEIYALKRQNQELEKHKFVLDHRIRQLKAQMEPKQREIALQSQKVTQKNKELEELYANNQTLHANIDEIKEDIAQQQQQTKKLMNKIKDVETYMQTARKDISDLAPVVQDPAQLKELLQWLYTKHVAANSGTRVQQADPQVKKEFGAQLGYLASSVEALQRSVKTDQGRHRAEMSAMMEENLALIREIHNLRTTIQQLRNRINAD</sequence>
<feature type="coiled-coil region" evidence="5">
    <location>
        <begin position="697"/>
        <end position="738"/>
    </location>
</feature>
<feature type="repeat" description="WD" evidence="4">
    <location>
        <begin position="61"/>
        <end position="96"/>
    </location>
</feature>
<feature type="repeat" description="WD" evidence="4">
    <location>
        <begin position="330"/>
        <end position="363"/>
    </location>
</feature>
<reference evidence="7 8" key="1">
    <citation type="journal article" date="2013" name="PLoS ONE">
        <title>Predicting the Proteins of Angomonas deanei, Strigomonas culicis and Their Respective Endosymbionts Reveals New Aspects of the Trypanosomatidae Family.</title>
        <authorList>
            <person name="Motta M.C."/>
            <person name="Martins A.C."/>
            <person name="de Souza S.S."/>
            <person name="Catta-Preta C.M."/>
            <person name="Silva R."/>
            <person name="Klein C.C."/>
            <person name="de Almeida L.G."/>
            <person name="de Lima Cunha O."/>
            <person name="Ciapina L.P."/>
            <person name="Brocchi M."/>
            <person name="Colabardini A.C."/>
            <person name="de Araujo Lima B."/>
            <person name="Machado C.R."/>
            <person name="de Almeida Soares C.M."/>
            <person name="Probst C.M."/>
            <person name="de Menezes C.B."/>
            <person name="Thompson C.E."/>
            <person name="Bartholomeu D.C."/>
            <person name="Gradia D.F."/>
            <person name="Pavoni D.P."/>
            <person name="Grisard E.C."/>
            <person name="Fantinatti-Garboggini F."/>
            <person name="Marchini F.K."/>
            <person name="Rodrigues-Luiz G.F."/>
            <person name="Wagner G."/>
            <person name="Goldman G.H."/>
            <person name="Fietto J.L."/>
            <person name="Elias M.C."/>
            <person name="Goldman M.H."/>
            <person name="Sagot M.F."/>
            <person name="Pereira M."/>
            <person name="Stoco P.H."/>
            <person name="de Mendonca-Neto R.P."/>
            <person name="Teixeira S.M."/>
            <person name="Maciel T.E."/>
            <person name="de Oliveira Mendes T.A."/>
            <person name="Urmenyi T.P."/>
            <person name="de Souza W."/>
            <person name="Schenkman S."/>
            <person name="de Vasconcelos A.T."/>
        </authorList>
    </citation>
    <scope>NUCLEOTIDE SEQUENCE [LARGE SCALE GENOMIC DNA]</scope>
</reference>
<dbReference type="AlphaFoldDB" id="S9VBS6"/>
<feature type="coiled-coil region" evidence="5">
    <location>
        <begin position="470"/>
        <end position="558"/>
    </location>
</feature>
<evidence type="ECO:0000256" key="1">
    <source>
        <dbReference type="ARBA" id="ARBA00022574"/>
    </source>
</evidence>
<feature type="non-terminal residue" evidence="7">
    <location>
        <position position="857"/>
    </location>
</feature>
<dbReference type="Gene3D" id="1.10.287.1490">
    <property type="match status" value="1"/>
</dbReference>
<keyword evidence="3" id="KW-0687">Ribonucleoprotein</keyword>
<accession>S9VBS6</accession>
<name>S9VBS6_9TRYP</name>
<gene>
    <name evidence="7" type="ORF">STCU_08963</name>
</gene>
<dbReference type="PROSITE" id="PS50294">
    <property type="entry name" value="WD_REPEATS_REGION"/>
    <property type="match status" value="1"/>
</dbReference>
<evidence type="ECO:0000256" key="3">
    <source>
        <dbReference type="ARBA" id="ARBA00022980"/>
    </source>
</evidence>
<dbReference type="InterPro" id="IPR015943">
    <property type="entry name" value="WD40/YVTN_repeat-like_dom_sf"/>
</dbReference>
<keyword evidence="5" id="KW-0175">Coiled coil</keyword>
<keyword evidence="8" id="KW-1185">Reference proteome</keyword>
<organism evidence="7 8">
    <name type="scientific">Strigomonas culicis</name>
    <dbReference type="NCBI Taxonomy" id="28005"/>
    <lineage>
        <taxon>Eukaryota</taxon>
        <taxon>Discoba</taxon>
        <taxon>Euglenozoa</taxon>
        <taxon>Kinetoplastea</taxon>
        <taxon>Metakinetoplastina</taxon>
        <taxon>Trypanosomatida</taxon>
        <taxon>Trypanosomatidae</taxon>
        <taxon>Strigomonadinae</taxon>
        <taxon>Strigomonas</taxon>
    </lineage>
</organism>
<proteinExistence type="predicted"/>